<dbReference type="EMBL" id="QLYX01000004">
    <property type="protein sequence ID" value="RAY15260.1"/>
    <property type="molecule type" value="Genomic_DNA"/>
</dbReference>
<evidence type="ECO:0000313" key="2">
    <source>
        <dbReference type="Proteomes" id="UP000251891"/>
    </source>
</evidence>
<dbReference type="OrthoDB" id="3482046at2"/>
<dbReference type="Proteomes" id="UP000251891">
    <property type="component" value="Unassembled WGS sequence"/>
</dbReference>
<evidence type="ECO:0000313" key="1">
    <source>
        <dbReference type="EMBL" id="RAY15260.1"/>
    </source>
</evidence>
<gene>
    <name evidence="1" type="ORF">DPM19_11145</name>
</gene>
<comment type="caution">
    <text evidence="1">The sequence shown here is derived from an EMBL/GenBank/DDBJ whole genome shotgun (WGS) entry which is preliminary data.</text>
</comment>
<proteinExistence type="predicted"/>
<reference evidence="1 2" key="1">
    <citation type="submission" date="2018-06" db="EMBL/GenBank/DDBJ databases">
        <title>Actinomadura craniellae sp. nov. isolated from marine sponge Craniella sp.</title>
        <authorList>
            <person name="Li L."/>
            <person name="Xu Q.H."/>
            <person name="Lin H.W."/>
            <person name="Lu Y.H."/>
        </authorList>
    </citation>
    <scope>NUCLEOTIDE SEQUENCE [LARGE SCALE GENOMIC DNA]</scope>
    <source>
        <strain evidence="1 2">LHW63021</strain>
    </source>
</reference>
<organism evidence="1 2">
    <name type="scientific">Actinomadura craniellae</name>
    <dbReference type="NCBI Taxonomy" id="2231787"/>
    <lineage>
        <taxon>Bacteria</taxon>
        <taxon>Bacillati</taxon>
        <taxon>Actinomycetota</taxon>
        <taxon>Actinomycetes</taxon>
        <taxon>Streptosporangiales</taxon>
        <taxon>Thermomonosporaceae</taxon>
        <taxon>Actinomadura</taxon>
    </lineage>
</organism>
<protein>
    <submittedName>
        <fullName evidence="1">Uncharacterized protein</fullName>
    </submittedName>
</protein>
<name>A0A365H811_9ACTN</name>
<dbReference type="RefSeq" id="WP_111865841.1">
    <property type="nucleotide sequence ID" value="NZ_QLYX01000004.1"/>
</dbReference>
<dbReference type="AlphaFoldDB" id="A0A365H811"/>
<accession>A0A365H811</accession>
<keyword evidence="2" id="KW-1185">Reference proteome</keyword>
<sequence length="80" mass="9235">MTVALDRQAPDPRVVAARLESRRAGAVVWWGGHTGAWWAMVWVRGRWRLLETITAEVMEQALRDPATWPWPVTKTTRPDR</sequence>